<evidence type="ECO:0000256" key="1">
    <source>
        <dbReference type="ARBA" id="ARBA00004167"/>
    </source>
</evidence>
<dbReference type="RefSeq" id="WP_150260784.1">
    <property type="nucleotide sequence ID" value="NZ_CP029189.1"/>
</dbReference>
<evidence type="ECO:0000256" key="5">
    <source>
        <dbReference type="ARBA" id="ARBA00022989"/>
    </source>
</evidence>
<dbReference type="GO" id="GO:0016020">
    <property type="term" value="C:membrane"/>
    <property type="evidence" value="ECO:0007669"/>
    <property type="project" value="UniProtKB-ARBA"/>
</dbReference>
<evidence type="ECO:0000313" key="8">
    <source>
        <dbReference type="EMBL" id="QES57926.1"/>
    </source>
</evidence>
<proteinExistence type="predicted"/>
<protein>
    <submittedName>
        <fullName evidence="8">Translocase</fullName>
    </submittedName>
</protein>
<dbReference type="Proteomes" id="UP000324101">
    <property type="component" value="Chromosome"/>
</dbReference>
<dbReference type="InterPro" id="IPR003369">
    <property type="entry name" value="TatA/B/E"/>
</dbReference>
<dbReference type="Gene3D" id="1.20.5.3310">
    <property type="match status" value="1"/>
</dbReference>
<organism evidence="8 9">
    <name type="scientific">Streptomyces venezuelae</name>
    <dbReference type="NCBI Taxonomy" id="54571"/>
    <lineage>
        <taxon>Bacteria</taxon>
        <taxon>Bacillati</taxon>
        <taxon>Actinomycetota</taxon>
        <taxon>Actinomycetes</taxon>
        <taxon>Kitasatosporales</taxon>
        <taxon>Streptomycetaceae</taxon>
        <taxon>Streptomyces</taxon>
    </lineage>
</organism>
<evidence type="ECO:0000256" key="2">
    <source>
        <dbReference type="ARBA" id="ARBA00022448"/>
    </source>
</evidence>
<comment type="subcellular location">
    <subcellularLocation>
        <location evidence="1">Membrane</location>
        <topology evidence="1">Single-pass membrane protein</topology>
    </subcellularLocation>
</comment>
<keyword evidence="5" id="KW-1133">Transmembrane helix</keyword>
<evidence type="ECO:0000256" key="7">
    <source>
        <dbReference type="ARBA" id="ARBA00023136"/>
    </source>
</evidence>
<evidence type="ECO:0000256" key="6">
    <source>
        <dbReference type="ARBA" id="ARBA00023010"/>
    </source>
</evidence>
<dbReference type="PANTHER" id="PTHR42982">
    <property type="entry name" value="SEC-INDEPENDENT PROTEIN TRANSLOCASE PROTEIN TATA"/>
    <property type="match status" value="1"/>
</dbReference>
<evidence type="ECO:0000313" key="9">
    <source>
        <dbReference type="Proteomes" id="UP000324101"/>
    </source>
</evidence>
<name>A0A5P2DS70_STRVZ</name>
<keyword evidence="3" id="KW-0812">Transmembrane</keyword>
<dbReference type="OrthoDB" id="5245163at2"/>
<keyword evidence="2" id="KW-0813">Transport</keyword>
<evidence type="ECO:0000256" key="3">
    <source>
        <dbReference type="ARBA" id="ARBA00022692"/>
    </source>
</evidence>
<keyword evidence="6" id="KW-0811">Translocation</keyword>
<keyword evidence="7" id="KW-0472">Membrane</keyword>
<gene>
    <name evidence="8" type="ORF">DEJ51_30360</name>
</gene>
<accession>A0A5P2DS70</accession>
<dbReference type="GO" id="GO:0015031">
    <property type="term" value="P:protein transport"/>
    <property type="evidence" value="ECO:0007669"/>
    <property type="project" value="UniProtKB-KW"/>
</dbReference>
<dbReference type="PANTHER" id="PTHR42982:SF8">
    <property type="entry name" value="SEC-INDEPENDENT PROTEIN TRANSLOCASE PROTEIN TATA"/>
    <property type="match status" value="1"/>
</dbReference>
<sequence length="75" mass="7987">MFGISEMAIVLILLVLLLGARKLPELARAVGKSARILKREVRAADNEPAAGPKRVIEVTPADVIDPRPDSGASRS</sequence>
<dbReference type="Pfam" id="PF02416">
    <property type="entry name" value="TatA_B_E"/>
    <property type="match status" value="1"/>
</dbReference>
<dbReference type="EMBL" id="CP029189">
    <property type="protein sequence ID" value="QES57926.1"/>
    <property type="molecule type" value="Genomic_DNA"/>
</dbReference>
<keyword evidence="4" id="KW-0653">Protein transport</keyword>
<dbReference type="AlphaFoldDB" id="A0A5P2DS70"/>
<evidence type="ECO:0000256" key="4">
    <source>
        <dbReference type="ARBA" id="ARBA00022927"/>
    </source>
</evidence>
<reference evidence="8 9" key="1">
    <citation type="submission" date="2018-05" db="EMBL/GenBank/DDBJ databases">
        <title>Streptomyces venezuelae.</title>
        <authorList>
            <person name="Kim W."/>
            <person name="Lee N."/>
            <person name="Cho B.-K."/>
        </authorList>
    </citation>
    <scope>NUCLEOTIDE SEQUENCE [LARGE SCALE GENOMIC DNA]</scope>
    <source>
        <strain evidence="8 9">ATCC 21018</strain>
    </source>
</reference>